<gene>
    <name evidence="3" type="ORF">FSB75_13040</name>
</gene>
<dbReference type="KEGG" id="fgg:FSB75_13040"/>
<dbReference type="SUPFAM" id="SSF55681">
    <property type="entry name" value="Class II aaRS and biotin synthetases"/>
    <property type="match status" value="1"/>
</dbReference>
<dbReference type="GO" id="GO:0005737">
    <property type="term" value="C:cytoplasm"/>
    <property type="evidence" value="ECO:0007669"/>
    <property type="project" value="TreeGrafter"/>
</dbReference>
<dbReference type="EC" id="6.3.4.15" evidence="3"/>
<evidence type="ECO:0000313" key="3">
    <source>
        <dbReference type="EMBL" id="QEC56784.1"/>
    </source>
</evidence>
<proteinExistence type="predicted"/>
<evidence type="ECO:0000313" key="4">
    <source>
        <dbReference type="Proteomes" id="UP000321204"/>
    </source>
</evidence>
<dbReference type="EMBL" id="CP042433">
    <property type="protein sequence ID" value="QEC56784.1"/>
    <property type="molecule type" value="Genomic_DNA"/>
</dbReference>
<dbReference type="PROSITE" id="PS51733">
    <property type="entry name" value="BPL_LPL_CATALYTIC"/>
    <property type="match status" value="1"/>
</dbReference>
<dbReference type="Gene3D" id="3.30.930.10">
    <property type="entry name" value="Bira Bifunctional Protein, Domain 2"/>
    <property type="match status" value="1"/>
</dbReference>
<dbReference type="InterPro" id="IPR045864">
    <property type="entry name" value="aa-tRNA-synth_II/BPL/LPL"/>
</dbReference>
<dbReference type="PANTHER" id="PTHR12835">
    <property type="entry name" value="BIOTIN PROTEIN LIGASE"/>
    <property type="match status" value="1"/>
</dbReference>
<dbReference type="GO" id="GO:0004077">
    <property type="term" value="F:biotin--[biotin carboxyl-carrier protein] ligase activity"/>
    <property type="evidence" value="ECO:0007669"/>
    <property type="project" value="UniProtKB-EC"/>
</dbReference>
<protein>
    <submittedName>
        <fullName evidence="3">Biotin--[acetyl-CoA-carboxylase] ligase</fullName>
        <ecNumber evidence="3">6.3.4.15</ecNumber>
    </submittedName>
</protein>
<dbReference type="Pfam" id="PF03099">
    <property type="entry name" value="BPL_LplA_LipB"/>
    <property type="match status" value="1"/>
</dbReference>
<accession>A0A5B8UJB9</accession>
<dbReference type="PANTHER" id="PTHR12835:SF5">
    <property type="entry name" value="BIOTIN--PROTEIN LIGASE"/>
    <property type="match status" value="1"/>
</dbReference>
<keyword evidence="4" id="KW-1185">Reference proteome</keyword>
<organism evidence="3 4">
    <name type="scientific">Flavisolibacter ginsenosidimutans</name>
    <dbReference type="NCBI Taxonomy" id="661481"/>
    <lineage>
        <taxon>Bacteria</taxon>
        <taxon>Pseudomonadati</taxon>
        <taxon>Bacteroidota</taxon>
        <taxon>Chitinophagia</taxon>
        <taxon>Chitinophagales</taxon>
        <taxon>Chitinophagaceae</taxon>
        <taxon>Flavisolibacter</taxon>
    </lineage>
</organism>
<dbReference type="Proteomes" id="UP000321204">
    <property type="component" value="Chromosome"/>
</dbReference>
<sequence>MAATFSLGEPFIELQQVESTNNYATGAVHAGLAQHGMVVFTHHQTKGKGQRNRTWQSEAGKNIAMSLVLQPPDLALSQAFLLSMATALGLRDFFAAYAGDETKVKWPNDLYWRDRKAAGILIENVVQSSEWKAAIIGIGININQTAFGTFTNKAVSLKQITGIEYEPLLLAKALCTHLSKAYEVLQKLPSEIIEEYKNHLYKLNETVRLKKGSRVFDAVVKDVTALGEIVVQHAVEERFAVGEVEWVFQ</sequence>
<dbReference type="InterPro" id="IPR004408">
    <property type="entry name" value="Biotin_CoA_COase_ligase"/>
</dbReference>
<dbReference type="RefSeq" id="WP_146788213.1">
    <property type="nucleotide sequence ID" value="NZ_BAABIO010000003.1"/>
</dbReference>
<name>A0A5B8UJB9_9BACT</name>
<reference evidence="3 4" key="1">
    <citation type="journal article" date="2015" name="Int. J. Syst. Evol. Microbiol.">
        <title>Flavisolibacter ginsenosidimutans sp. nov., with ginsenoside-converting activity isolated from soil used for cultivating ginseng.</title>
        <authorList>
            <person name="Zhao Y."/>
            <person name="Liu Q."/>
            <person name="Kang M.S."/>
            <person name="Jin F."/>
            <person name="Yu H."/>
            <person name="Im W.T."/>
        </authorList>
    </citation>
    <scope>NUCLEOTIDE SEQUENCE [LARGE SCALE GENOMIC DNA]</scope>
    <source>
        <strain evidence="3 4">Gsoil 636</strain>
    </source>
</reference>
<evidence type="ECO:0000256" key="1">
    <source>
        <dbReference type="ARBA" id="ARBA00022598"/>
    </source>
</evidence>
<dbReference type="CDD" id="cd16442">
    <property type="entry name" value="BPL"/>
    <property type="match status" value="1"/>
</dbReference>
<dbReference type="InterPro" id="IPR004143">
    <property type="entry name" value="BPL_LPL_catalytic"/>
</dbReference>
<evidence type="ECO:0000259" key="2">
    <source>
        <dbReference type="PROSITE" id="PS51733"/>
    </source>
</evidence>
<dbReference type="OrthoDB" id="9807064at2"/>
<dbReference type="AlphaFoldDB" id="A0A5B8UJB9"/>
<keyword evidence="1 3" id="KW-0436">Ligase</keyword>
<feature type="domain" description="BPL/LPL catalytic" evidence="2">
    <location>
        <begin position="6"/>
        <end position="186"/>
    </location>
</feature>
<dbReference type="NCBIfam" id="TIGR00121">
    <property type="entry name" value="birA_ligase"/>
    <property type="match status" value="1"/>
</dbReference>